<reference evidence="2" key="1">
    <citation type="journal article" date="2019" name="Int. J. Syst. Evol. Microbiol.">
        <title>The Global Catalogue of Microorganisms (GCM) 10K type strain sequencing project: providing services to taxonomists for standard genome sequencing and annotation.</title>
        <authorList>
            <consortium name="The Broad Institute Genomics Platform"/>
            <consortium name="The Broad Institute Genome Sequencing Center for Infectious Disease"/>
            <person name="Wu L."/>
            <person name="Ma J."/>
        </authorList>
    </citation>
    <scope>NUCLEOTIDE SEQUENCE [LARGE SCALE GENOMIC DNA]</scope>
    <source>
        <strain evidence="2">CGMCC 1.15111</strain>
    </source>
</reference>
<accession>A0ABQ3I3S8</accession>
<sequence length="156" mass="17106">MVNPVIQSFGAIMNAPHATEKPDPTMKYKVVIDIATGSSNPKEPMYSLVNVARLLNLHAMGGVPKENMEVVLAIHAGAVWSVLDNEAYKAKYEVDNPHLPLFKELQEAGVKIFVCSQSMMGRNIDHTRLAPGLETATSMLTTMTTYQLKGFAALKF</sequence>
<dbReference type="Gene3D" id="3.40.1260.10">
    <property type="entry name" value="DsrEFH-like"/>
    <property type="match status" value="1"/>
</dbReference>
<dbReference type="PANTHER" id="PTHR37691">
    <property type="entry name" value="BLR3518 PROTEIN"/>
    <property type="match status" value="1"/>
</dbReference>
<proteinExistence type="predicted"/>
<dbReference type="Pfam" id="PF02635">
    <property type="entry name" value="DsrE"/>
    <property type="match status" value="1"/>
</dbReference>
<evidence type="ECO:0000313" key="2">
    <source>
        <dbReference type="Proteomes" id="UP000658258"/>
    </source>
</evidence>
<name>A0ABQ3I3S8_9BACT</name>
<evidence type="ECO:0008006" key="3">
    <source>
        <dbReference type="Google" id="ProtNLM"/>
    </source>
</evidence>
<dbReference type="Proteomes" id="UP000658258">
    <property type="component" value="Unassembled WGS sequence"/>
</dbReference>
<dbReference type="PANTHER" id="PTHR37691:SF1">
    <property type="entry name" value="BLR3518 PROTEIN"/>
    <property type="match status" value="1"/>
</dbReference>
<dbReference type="EMBL" id="BNAG01000002">
    <property type="protein sequence ID" value="GHE59188.1"/>
    <property type="molecule type" value="Genomic_DNA"/>
</dbReference>
<dbReference type="SUPFAM" id="SSF75169">
    <property type="entry name" value="DsrEFH-like"/>
    <property type="match status" value="1"/>
</dbReference>
<organism evidence="1 2">
    <name type="scientific">Roseivirga thermotolerans</name>
    <dbReference type="NCBI Taxonomy" id="1758176"/>
    <lineage>
        <taxon>Bacteria</taxon>
        <taxon>Pseudomonadati</taxon>
        <taxon>Bacteroidota</taxon>
        <taxon>Cytophagia</taxon>
        <taxon>Cytophagales</taxon>
        <taxon>Roseivirgaceae</taxon>
        <taxon>Roseivirga</taxon>
    </lineage>
</organism>
<comment type="caution">
    <text evidence="1">The sequence shown here is derived from an EMBL/GenBank/DDBJ whole genome shotgun (WGS) entry which is preliminary data.</text>
</comment>
<dbReference type="InterPro" id="IPR003787">
    <property type="entry name" value="Sulphur_relay_DsrE/F-like"/>
</dbReference>
<gene>
    <name evidence="1" type="ORF">GCM10011340_12260</name>
</gene>
<keyword evidence="2" id="KW-1185">Reference proteome</keyword>
<protein>
    <recommendedName>
        <fullName evidence="3">Sulfur reduction protein DsrE</fullName>
    </recommendedName>
</protein>
<evidence type="ECO:0000313" key="1">
    <source>
        <dbReference type="EMBL" id="GHE59188.1"/>
    </source>
</evidence>
<dbReference type="InterPro" id="IPR027396">
    <property type="entry name" value="DsrEFH-like"/>
</dbReference>